<dbReference type="Proteomes" id="UP000272025">
    <property type="component" value="Unassembled WGS sequence"/>
</dbReference>
<name>A0A3N2PP74_SODAK</name>
<reference evidence="1 2" key="1">
    <citation type="journal article" date="2018" name="Mol. Ecol.">
        <title>The obligate alkalophilic soda-lake fungus Sodiomyces alkalinus has shifted to a protein diet.</title>
        <authorList>
            <person name="Grum-Grzhimaylo A.A."/>
            <person name="Falkoski D.L."/>
            <person name="van den Heuvel J."/>
            <person name="Valero-Jimenez C.A."/>
            <person name="Min B."/>
            <person name="Choi I.G."/>
            <person name="Lipzen A."/>
            <person name="Daum C.G."/>
            <person name="Aanen D.K."/>
            <person name="Tsang A."/>
            <person name="Henrissat B."/>
            <person name="Bilanenko E.N."/>
            <person name="de Vries R.P."/>
            <person name="van Kan J.A.L."/>
            <person name="Grigoriev I.V."/>
            <person name="Debets A.J.M."/>
        </authorList>
    </citation>
    <scope>NUCLEOTIDE SEQUENCE [LARGE SCALE GENOMIC DNA]</scope>
    <source>
        <strain evidence="1 2">F11</strain>
    </source>
</reference>
<keyword evidence="2" id="KW-1185">Reference proteome</keyword>
<sequence length="83" mass="9832">MIAHVIFLCTVRSKYLATKPLRVIEWRLDMHRSRYERNKTAKSKFKDRVLSFMNLFTSFSLSVSPKRSFRTFGGYHEVLLCPS</sequence>
<proteinExistence type="predicted"/>
<dbReference type="GeneID" id="39580923"/>
<dbReference type="AlphaFoldDB" id="A0A3N2PP74"/>
<gene>
    <name evidence="1" type="ORF">SODALDRAFT_335393</name>
</gene>
<evidence type="ECO:0000313" key="2">
    <source>
        <dbReference type="Proteomes" id="UP000272025"/>
    </source>
</evidence>
<protein>
    <submittedName>
        <fullName evidence="1">Uncharacterized protein</fullName>
    </submittedName>
</protein>
<evidence type="ECO:0000313" key="1">
    <source>
        <dbReference type="EMBL" id="ROT36299.1"/>
    </source>
</evidence>
<organism evidence="1 2">
    <name type="scientific">Sodiomyces alkalinus (strain CBS 110278 / VKM F-3762 / F11)</name>
    <name type="common">Alkaliphilic filamentous fungus</name>
    <dbReference type="NCBI Taxonomy" id="1314773"/>
    <lineage>
        <taxon>Eukaryota</taxon>
        <taxon>Fungi</taxon>
        <taxon>Dikarya</taxon>
        <taxon>Ascomycota</taxon>
        <taxon>Pezizomycotina</taxon>
        <taxon>Sordariomycetes</taxon>
        <taxon>Hypocreomycetidae</taxon>
        <taxon>Glomerellales</taxon>
        <taxon>Plectosphaerellaceae</taxon>
        <taxon>Sodiomyces</taxon>
    </lineage>
</organism>
<dbReference type="EMBL" id="ML119059">
    <property type="protein sequence ID" value="ROT36299.1"/>
    <property type="molecule type" value="Genomic_DNA"/>
</dbReference>
<dbReference type="RefSeq" id="XP_028464105.1">
    <property type="nucleotide sequence ID" value="XM_028612445.1"/>
</dbReference>
<accession>A0A3N2PP74</accession>